<sequence length="63" mass="6969">MASSLRRGSILGVTNWCDRFQLLMSLLPLCHALISKPWSPPSPSSESASDYTKRKLIVFNGGF</sequence>
<name>A0A8S9LP34_BRACR</name>
<reference evidence="2" key="1">
    <citation type="submission" date="2019-12" db="EMBL/GenBank/DDBJ databases">
        <title>Genome sequencing and annotation of Brassica cretica.</title>
        <authorList>
            <person name="Studholme D.J."/>
            <person name="Sarris P.F."/>
        </authorList>
    </citation>
    <scope>NUCLEOTIDE SEQUENCE</scope>
    <source>
        <strain evidence="2">PFS-001/15</strain>
        <tissue evidence="2">Leaf</tissue>
    </source>
</reference>
<keyword evidence="1" id="KW-0732">Signal</keyword>
<comment type="caution">
    <text evidence="2">The sequence shown here is derived from an EMBL/GenBank/DDBJ whole genome shotgun (WGS) entry which is preliminary data.</text>
</comment>
<evidence type="ECO:0000313" key="3">
    <source>
        <dbReference type="Proteomes" id="UP000712281"/>
    </source>
</evidence>
<protein>
    <submittedName>
        <fullName evidence="2">Uncharacterized protein</fullName>
    </submittedName>
</protein>
<dbReference type="Proteomes" id="UP000712281">
    <property type="component" value="Unassembled WGS sequence"/>
</dbReference>
<accession>A0A8S9LP34</accession>
<organism evidence="2 3">
    <name type="scientific">Brassica cretica</name>
    <name type="common">Mustard</name>
    <dbReference type="NCBI Taxonomy" id="69181"/>
    <lineage>
        <taxon>Eukaryota</taxon>
        <taxon>Viridiplantae</taxon>
        <taxon>Streptophyta</taxon>
        <taxon>Embryophyta</taxon>
        <taxon>Tracheophyta</taxon>
        <taxon>Spermatophyta</taxon>
        <taxon>Magnoliopsida</taxon>
        <taxon>eudicotyledons</taxon>
        <taxon>Gunneridae</taxon>
        <taxon>Pentapetalae</taxon>
        <taxon>rosids</taxon>
        <taxon>malvids</taxon>
        <taxon>Brassicales</taxon>
        <taxon>Brassicaceae</taxon>
        <taxon>Brassiceae</taxon>
        <taxon>Brassica</taxon>
    </lineage>
</organism>
<dbReference type="EMBL" id="QGKW02000276">
    <property type="protein sequence ID" value="KAF2607641.1"/>
    <property type="molecule type" value="Genomic_DNA"/>
</dbReference>
<evidence type="ECO:0000313" key="2">
    <source>
        <dbReference type="EMBL" id="KAF2607641.1"/>
    </source>
</evidence>
<feature type="signal peptide" evidence="1">
    <location>
        <begin position="1"/>
        <end position="32"/>
    </location>
</feature>
<dbReference type="AlphaFoldDB" id="A0A8S9LP34"/>
<gene>
    <name evidence="2" type="ORF">F2Q68_00045886</name>
</gene>
<feature type="chain" id="PRO_5035949423" evidence="1">
    <location>
        <begin position="33"/>
        <end position="63"/>
    </location>
</feature>
<evidence type="ECO:0000256" key="1">
    <source>
        <dbReference type="SAM" id="SignalP"/>
    </source>
</evidence>
<proteinExistence type="predicted"/>